<accession>A0A7G7W6F0</accession>
<dbReference type="SMART" id="SM00710">
    <property type="entry name" value="PbH1"/>
    <property type="match status" value="8"/>
</dbReference>
<dbReference type="InterPro" id="IPR013783">
    <property type="entry name" value="Ig-like_fold"/>
</dbReference>
<dbReference type="NCBIfam" id="TIGR04183">
    <property type="entry name" value="Por_Secre_tail"/>
    <property type="match status" value="1"/>
</dbReference>
<evidence type="ECO:0000259" key="3">
    <source>
        <dbReference type="Pfam" id="PF19081"/>
    </source>
</evidence>
<evidence type="ECO:0000259" key="2">
    <source>
        <dbReference type="Pfam" id="PF18962"/>
    </source>
</evidence>
<feature type="domain" description="Ig-like" evidence="3">
    <location>
        <begin position="1310"/>
        <end position="1376"/>
    </location>
</feature>
<keyword evidence="5" id="KW-1185">Reference proteome</keyword>
<dbReference type="Gene3D" id="2.160.20.10">
    <property type="entry name" value="Single-stranded right-handed beta-helix, Pectin lyase-like"/>
    <property type="match status" value="1"/>
</dbReference>
<dbReference type="Pfam" id="PF18962">
    <property type="entry name" value="Por_Secre_tail"/>
    <property type="match status" value="1"/>
</dbReference>
<dbReference type="InterPro" id="IPR012334">
    <property type="entry name" value="Pectin_lyas_fold"/>
</dbReference>
<proteinExistence type="predicted"/>
<dbReference type="Gene3D" id="2.60.40.10">
    <property type="entry name" value="Immunoglobulins"/>
    <property type="match status" value="1"/>
</dbReference>
<evidence type="ECO:0000313" key="4">
    <source>
        <dbReference type="EMBL" id="QNH61943.1"/>
    </source>
</evidence>
<evidence type="ECO:0000313" key="5">
    <source>
        <dbReference type="Proteomes" id="UP000515489"/>
    </source>
</evidence>
<dbReference type="InterPro" id="IPR044023">
    <property type="entry name" value="Ig_7"/>
</dbReference>
<dbReference type="KEGG" id="hsk:H4317_17635"/>
<feature type="region of interest" description="Disordered" evidence="1">
    <location>
        <begin position="1"/>
        <end position="20"/>
    </location>
</feature>
<dbReference type="EMBL" id="CP060202">
    <property type="protein sequence ID" value="QNH61943.1"/>
    <property type="molecule type" value="Genomic_DNA"/>
</dbReference>
<name>A0A7G7W6F0_9BACT</name>
<reference evidence="4 5" key="1">
    <citation type="submission" date="2020-08" db="EMBL/GenBank/DDBJ databases">
        <title>Hymenobacter sp. S2-20-2 genome sequencing.</title>
        <authorList>
            <person name="Jin L."/>
        </authorList>
    </citation>
    <scope>NUCLEOTIDE SEQUENCE [LARGE SCALE GENOMIC DNA]</scope>
    <source>
        <strain evidence="4 5">S2-20-2</strain>
    </source>
</reference>
<organism evidence="4 5">
    <name type="scientific">Hymenobacter sediminicola</name>
    <dbReference type="NCBI Taxonomy" id="2761579"/>
    <lineage>
        <taxon>Bacteria</taxon>
        <taxon>Pseudomonadati</taxon>
        <taxon>Bacteroidota</taxon>
        <taxon>Cytophagia</taxon>
        <taxon>Cytophagales</taxon>
        <taxon>Hymenobacteraceae</taxon>
        <taxon>Hymenobacter</taxon>
    </lineage>
</organism>
<feature type="domain" description="Secretion system C-terminal sorting" evidence="2">
    <location>
        <begin position="1877"/>
        <end position="1945"/>
    </location>
</feature>
<dbReference type="Pfam" id="PF19081">
    <property type="entry name" value="Ig_7"/>
    <property type="match status" value="1"/>
</dbReference>
<dbReference type="InterPro" id="IPR006626">
    <property type="entry name" value="PbH1"/>
</dbReference>
<sequence>MHTPLRTSALAGPPPATERRTGRWLRRLPALALLGLLGASAAQAQVVRTLPGTYASLSAAITDLNTNGVPAGGVTINVAAGYTETAINLTLTATGTSANPIVFQKAGTGTNPLVTAATGSTSTTLDAIIKLVGSDYVTFDGIDLAESAANTTAATQAEFGYALFRASATDGSQYNVIKNCVVTLNKTNANTIGIYSANSLSTATTALAVTSADGSNSNNKVFGNVVSNAATGVQFSGSSAAGFLDANNEVGGTVGNTIGNFGSTTTNWGIGGSNQLGFKVVGNTINSTLNYTSATASTPVAASTVTSTLRGVYTPSGTSANIDITSNIITLASGGTTAQMSGVENGAGNTAANNTVNISNNTVSLTYTTATSATVHGIYNSASPATVIMSGNTLSATLSNTGTTFMLDNNSSAATITALNNQVTSLSRTGASGAVYGYYNNASGTGTQTVSNNTFNNVTVAGTSTFYGVYSNTAATETQIRTGNTVSNVTGGTGAIYGMFTAYGTATSQFSNNIVTGISTGGTIYGLYFGNTAFAGYEAFGNTVSALSSTGTSSIIYGIYTSSTTSNVFRNKVYNLSGTGTGLTVYGIGVLGGTTVTIHNNLVGDLRAPAATGTAAISGLYVNAGTNVNLYYNTVYLNATSSGAIFGTSGFYFATAPTSLDLRNNVVVNKSTAAGTGGYTAALRRASGTAGTVPANLATTTNNNLYYAGTPSATNLIYVEGTTTATNASQTLADYKSFVAPRELASQTEDVPFLSTTGTDATFLHINPAVPTLVEGKGQPISSITTDFDGDTRNTTTPDLGADEGTFIPGGASVDVAASGLVSPAATGCYGPAESVTVAIQNNGTAALDFAANPATVTVNVTGPVTQTLTATVNTGTLAPGATQSVSVGTLNMSAAGTYSFAISATATGDGNTANDNIVVTRSKTAVAAQPQQLNFTGLTATNLSTLYPGWYEATGATLPTGTTSAWTADDFGNVVSGPNGTAAKINLFSTGKNDWIVGPRILATASTLLSYDLALNTFGATTVGTLGSDDRLEVRVSADCGLTFTTVKTYTASTAISNTGQLEQINLGNYAGQEIIVAFFATEGTVDDTNDNDLFIDNVNLGNGAAVDLAPVALLTPPTGQTCYSTAENVTVSVRNIGTAALDFAANPATVTVNVTGPVTQTLTATVNTGTLAPGATQSVSVGTLNMSAAGTYSFAIAATATGDGNTANDNLVTAPTRVVTAPVAGTITPSAASLCVSGTVTLTLTGSSNGSIQWQQSADNVTFTDISGATSATYTSGVLTSTTYFQARTVCNVAVATSNVATVTINNPQITTTNSPVAICEGSTATLTATAATGTTVRFFDAASGGTALATGTSFTTPALTASRQYFVEATTSSTETVGRLAPAATTSTTASSYGLVFNATAATQLQSVDVYPAGTAGNLVVQVQDNTGILIPGLTATVAIPAGTGTTPFTVPLNFNIPAGTGMRLIAVSSPAMVRESSLGGFPYVSPSGNVSITNGYISGTSTTYYYFYNWQVSSECIGTRTPIQVNVTPAPTATLPATATTCAATAFQLTGTVGGSATTGTYTSTGTGTFSPNATTLNATYTPSAADATAGSVTITLTADPATGSGCSTATAQTVLTITPATTATFSYAATTLCVSGTASTPTITGTAGGTFSSSTGLTINATTGVITPATSTPGTYTVTYSVAGNCPSSATTTVTITTAPVASFSYANAAYCLGATGSAAPVFGTGASAGTFSASGTGLVLNTTTGAINLATSAAGTYTVTNTIAASGGCAASTATFSVTINARPAQPTVAPAYNGTTTTLTSSSATGNQWYLNGALIPGATSQTYVVNSAAQFGQYTVVVTNATTGCASLPSAQLLVNSSVKVLAGSSLSVYPNPTTDGNVTVELSGYTNATELHVYNAVGQLVHHTTAAGKSGVQTATLDLRQLPAGVYILRARTEGGLDVRRITKE</sequence>
<gene>
    <name evidence="4" type="ORF">H4317_17635</name>
</gene>
<dbReference type="RefSeq" id="WP_185887864.1">
    <property type="nucleotide sequence ID" value="NZ_CP060202.1"/>
</dbReference>
<evidence type="ECO:0000256" key="1">
    <source>
        <dbReference type="SAM" id="MobiDB-lite"/>
    </source>
</evidence>
<dbReference type="Proteomes" id="UP000515489">
    <property type="component" value="Chromosome"/>
</dbReference>
<dbReference type="InterPro" id="IPR026444">
    <property type="entry name" value="Secre_tail"/>
</dbReference>
<protein>
    <submittedName>
        <fullName evidence="4">T9SS type A sorting domain-containing protein</fullName>
    </submittedName>
</protein>